<dbReference type="EMBL" id="QLTK01000021">
    <property type="protein sequence ID" value="RAS23140.1"/>
    <property type="molecule type" value="Genomic_DNA"/>
</dbReference>
<protein>
    <submittedName>
        <fullName evidence="2">GT2 family glycosyltransferase</fullName>
    </submittedName>
</protein>
<dbReference type="CDD" id="cd00761">
    <property type="entry name" value="Glyco_tranf_GTA_type"/>
    <property type="match status" value="1"/>
</dbReference>
<dbReference type="InterPro" id="IPR029044">
    <property type="entry name" value="Nucleotide-diphossugar_trans"/>
</dbReference>
<reference evidence="2 3" key="1">
    <citation type="submission" date="2018-06" db="EMBL/GenBank/DDBJ databases">
        <title>Genomic Encyclopedia of Type Strains, Phase III (KMG-III): the genomes of soil and plant-associated and newly described type strains.</title>
        <authorList>
            <person name="Whitman W."/>
        </authorList>
    </citation>
    <scope>NUCLEOTIDE SEQUENCE [LARGE SCALE GENOMIC DNA]</scope>
    <source>
        <strain evidence="2 3">LMG 23644</strain>
    </source>
</reference>
<dbReference type="InterPro" id="IPR050834">
    <property type="entry name" value="Glycosyltransf_2"/>
</dbReference>
<accession>A0A329BMM0</accession>
<sequence>MSTAPLLSYIVLSYNYEHYINSTIRSILDQTVQDFEIVVVDDCSRDNSVRVVRSFGDPRIRILQNENNMGGAASYNRAVEAARGKWLVNLDADDWIASDKAEIQLAAVEKDPSLDVIGTYVAFFDQDGGPHEAAQQLEGTVNQQHELNRVDTWIGANHLCRSSTMVRRDAHLRIGLDDATMVRAPDYELWTRALREGCKFAIVPERLTSIRLHSSGVTHADPLGSLLEMTYAMLRNLIPLAEQRAFHPSIARIITWVCRHHELSRLLPEQGYRLIGLVMEPLVYKDFASFKAAVFNVGERAELAAIGRRCLSLFSPGAGPYQEISRLHKDIEAYLEARDYWRAESEKWQVAFLQATGAAK</sequence>
<dbReference type="Pfam" id="PF00535">
    <property type="entry name" value="Glycos_transf_2"/>
    <property type="match status" value="1"/>
</dbReference>
<dbReference type="Proteomes" id="UP000248918">
    <property type="component" value="Unassembled WGS sequence"/>
</dbReference>
<keyword evidence="2" id="KW-0808">Transferase</keyword>
<dbReference type="SUPFAM" id="SSF53448">
    <property type="entry name" value="Nucleotide-diphospho-sugar transferases"/>
    <property type="match status" value="1"/>
</dbReference>
<proteinExistence type="predicted"/>
<dbReference type="PANTHER" id="PTHR43685">
    <property type="entry name" value="GLYCOSYLTRANSFERASE"/>
    <property type="match status" value="1"/>
</dbReference>
<dbReference type="InterPro" id="IPR001173">
    <property type="entry name" value="Glyco_trans_2-like"/>
</dbReference>
<dbReference type="AlphaFoldDB" id="A0A329BMM0"/>
<evidence type="ECO:0000259" key="1">
    <source>
        <dbReference type="Pfam" id="PF00535"/>
    </source>
</evidence>
<name>A0A329BMM0_9BURK</name>
<organism evidence="2 3">
    <name type="scientific">Paraburkholderia bryophila</name>
    <dbReference type="NCBI Taxonomy" id="420952"/>
    <lineage>
        <taxon>Bacteria</taxon>
        <taxon>Pseudomonadati</taxon>
        <taxon>Pseudomonadota</taxon>
        <taxon>Betaproteobacteria</taxon>
        <taxon>Burkholderiales</taxon>
        <taxon>Burkholderiaceae</taxon>
        <taxon>Paraburkholderia</taxon>
    </lineage>
</organism>
<dbReference type="GO" id="GO:0016740">
    <property type="term" value="F:transferase activity"/>
    <property type="evidence" value="ECO:0007669"/>
    <property type="project" value="UniProtKB-KW"/>
</dbReference>
<dbReference type="PANTHER" id="PTHR43685:SF2">
    <property type="entry name" value="GLYCOSYLTRANSFERASE 2-LIKE DOMAIN-CONTAINING PROTEIN"/>
    <property type="match status" value="1"/>
</dbReference>
<comment type="caution">
    <text evidence="2">The sequence shown here is derived from an EMBL/GenBank/DDBJ whole genome shotgun (WGS) entry which is preliminary data.</text>
</comment>
<dbReference type="Gene3D" id="3.90.550.10">
    <property type="entry name" value="Spore Coat Polysaccharide Biosynthesis Protein SpsA, Chain A"/>
    <property type="match status" value="1"/>
</dbReference>
<feature type="domain" description="Glycosyltransferase 2-like" evidence="1">
    <location>
        <begin position="8"/>
        <end position="171"/>
    </location>
</feature>
<evidence type="ECO:0000313" key="2">
    <source>
        <dbReference type="EMBL" id="RAS23140.1"/>
    </source>
</evidence>
<gene>
    <name evidence="2" type="ORF">BX591_12158</name>
</gene>
<dbReference type="RefSeq" id="WP_111934056.1">
    <property type="nucleotide sequence ID" value="NZ_CADFFP010000023.1"/>
</dbReference>
<evidence type="ECO:0000313" key="3">
    <source>
        <dbReference type="Proteomes" id="UP000248918"/>
    </source>
</evidence>
<dbReference type="OrthoDB" id="9808633at2"/>